<evidence type="ECO:0000256" key="5">
    <source>
        <dbReference type="SAM" id="MobiDB-lite"/>
    </source>
</evidence>
<dbReference type="Gene3D" id="2.60.40.10">
    <property type="entry name" value="Immunoglobulins"/>
    <property type="match status" value="1"/>
</dbReference>
<dbReference type="PROSITE" id="PS50076">
    <property type="entry name" value="DNAJ_2"/>
    <property type="match status" value="1"/>
</dbReference>
<dbReference type="InterPro" id="IPR041367">
    <property type="entry name" value="Znf-CCCH_4"/>
</dbReference>
<dbReference type="InterPro" id="IPR001623">
    <property type="entry name" value="DnaJ_domain"/>
</dbReference>
<dbReference type="InterPro" id="IPR000571">
    <property type="entry name" value="Znf_CCCH"/>
</dbReference>
<proteinExistence type="predicted"/>
<dbReference type="SUPFAM" id="SSF46565">
    <property type="entry name" value="Chaperone J-domain"/>
    <property type="match status" value="1"/>
</dbReference>
<feature type="zinc finger region" description="C3H1-type" evidence="4">
    <location>
        <begin position="657"/>
        <end position="684"/>
    </location>
</feature>
<feature type="compositionally biased region" description="Low complexity" evidence="5">
    <location>
        <begin position="719"/>
        <end position="861"/>
    </location>
</feature>
<dbReference type="SUPFAM" id="SSF90229">
    <property type="entry name" value="CCCH zinc finger"/>
    <property type="match status" value="2"/>
</dbReference>
<feature type="domain" description="C3H1-type" evidence="7">
    <location>
        <begin position="441"/>
        <end position="468"/>
    </location>
</feature>
<dbReference type="InterPro" id="IPR036855">
    <property type="entry name" value="Znf_CCCH_sf"/>
</dbReference>
<dbReference type="InterPro" id="IPR050817">
    <property type="entry name" value="DjlA_DnaK_co-chaperone"/>
</dbReference>
<dbReference type="STRING" id="3088.A0A383VUU8"/>
<reference evidence="8 9" key="1">
    <citation type="submission" date="2016-10" db="EMBL/GenBank/DDBJ databases">
        <authorList>
            <person name="Cai Z."/>
        </authorList>
    </citation>
    <scope>NUCLEOTIDE SEQUENCE [LARGE SCALE GENOMIC DNA]</scope>
</reference>
<feature type="region of interest" description="Disordered" evidence="5">
    <location>
        <begin position="592"/>
        <end position="659"/>
    </location>
</feature>
<feature type="region of interest" description="Disordered" evidence="5">
    <location>
        <begin position="34"/>
        <end position="87"/>
    </location>
</feature>
<dbReference type="PRINTS" id="PR00625">
    <property type="entry name" value="JDOMAIN"/>
</dbReference>
<dbReference type="AlphaFoldDB" id="A0A383VUU8"/>
<dbReference type="SMART" id="SM00356">
    <property type="entry name" value="ZnF_C3H1"/>
    <property type="match status" value="2"/>
</dbReference>
<feature type="compositionally biased region" description="Acidic residues" evidence="5">
    <location>
        <begin position="483"/>
        <end position="493"/>
    </location>
</feature>
<evidence type="ECO:0000313" key="8">
    <source>
        <dbReference type="EMBL" id="SZX68643.1"/>
    </source>
</evidence>
<dbReference type="InterPro" id="IPR036116">
    <property type="entry name" value="FN3_sf"/>
</dbReference>
<dbReference type="Gene3D" id="1.10.287.110">
    <property type="entry name" value="DnaJ domain"/>
    <property type="match status" value="1"/>
</dbReference>
<dbReference type="Pfam" id="PF00226">
    <property type="entry name" value="DnaJ"/>
    <property type="match status" value="1"/>
</dbReference>
<feature type="compositionally biased region" description="Low complexity" evidence="5">
    <location>
        <begin position="688"/>
        <end position="710"/>
    </location>
</feature>
<dbReference type="Gene3D" id="4.10.1000.10">
    <property type="entry name" value="Zinc finger, CCCH-type"/>
    <property type="match status" value="1"/>
</dbReference>
<sequence length="861" mass="95198">MSDRQQALKVLGLAEGATDEDIRLAYKSLSMKWHPDKNQGSSEATHMMQQLNAAKDKLGQDDGYSDDECESDGYYSDEYEDDYDDDPFNGPTMNFAAFLRMYARMRDAGQIDEYGEFMPPGASPGGKPRGTRGGEFCYCPECMRVRRSSKEADRQARREQARRYKMEQEAEAAEARAQEEADRRLQRTDPKASIAWKKGGEHRERVIREHFLRQTPRLLLHAASDSSLTLVLDAPDLSLLDGKLPPKGVEWEVSFSAAGDKKWTSLLATREYDNIQLPKLQPGTEYSVKVRTGLAGNHTWSGTPDWGTWNTPQKFKTAGHAAGSSSGGGSSSAAGKGSKKKKNRDAGFAAMFAKKEEDGEEGQEGAEEEEEEEVEEQEDANSDDAAASEGSSAAEDTHADDANGDEAEYDAADYAEDEEQQQQDVQQAPAAAAAAAPRKSPKIPPLCVFWQQGKCRFGASCKFRHMSLPGVDDAAAPTTTAAADDDDNDEPLDGEAHSSPAAAAAAAAARARKDVDALDHLMSGGVQNMSLARAAEAARLADRAASYVPRARYQPAPVSADGSYLPPLFLTAYNVVDSSYAAWYRDMVQGGGVRRPRSETQQQVQQKLHQAMADTAPQQQQQQQPGGSSRGPSPSGSAAGQQQQQQQQQQAKPKPSAYRTKPCKLFRFGQCRHGDNCNYLHEGVHNVAAGSSSGGSQQQQQQQQPAAPVAVPMPSPWMPQQASAPPQQQQQYQQPQQQPQYQQPQQQQQQQQYQQPQYQQPPQQPQYQQQAQYQQQQQQPPQPYQYNQQQQPQYQQPAFVQPAYQQQQQPYPYQQQQQQPKQPAYNPLQPAYQQQQHAAPAGPQQYPQYAAAPVSQPYRPF</sequence>
<dbReference type="GO" id="GO:0008270">
    <property type="term" value="F:zinc ion binding"/>
    <property type="evidence" value="ECO:0007669"/>
    <property type="project" value="UniProtKB-KW"/>
</dbReference>
<dbReference type="InterPro" id="IPR013783">
    <property type="entry name" value="Ig-like_fold"/>
</dbReference>
<dbReference type="InterPro" id="IPR036869">
    <property type="entry name" value="J_dom_sf"/>
</dbReference>
<evidence type="ECO:0000256" key="4">
    <source>
        <dbReference type="PROSITE-ProRule" id="PRU00723"/>
    </source>
</evidence>
<evidence type="ECO:0000256" key="3">
    <source>
        <dbReference type="ARBA" id="ARBA00022833"/>
    </source>
</evidence>
<evidence type="ECO:0000259" key="6">
    <source>
        <dbReference type="PROSITE" id="PS50076"/>
    </source>
</evidence>
<feature type="region of interest" description="Disordered" evidence="5">
    <location>
        <begin position="475"/>
        <end position="501"/>
    </location>
</feature>
<evidence type="ECO:0008006" key="10">
    <source>
        <dbReference type="Google" id="ProtNLM"/>
    </source>
</evidence>
<evidence type="ECO:0000256" key="2">
    <source>
        <dbReference type="ARBA" id="ARBA00022771"/>
    </source>
</evidence>
<dbReference type="PROSITE" id="PS50103">
    <property type="entry name" value="ZF_C3H1"/>
    <property type="match status" value="2"/>
</dbReference>
<feature type="compositionally biased region" description="Polar residues" evidence="5">
    <location>
        <begin position="38"/>
        <end position="52"/>
    </location>
</feature>
<feature type="compositionally biased region" description="Low complexity" evidence="5">
    <location>
        <begin position="383"/>
        <end position="394"/>
    </location>
</feature>
<feature type="compositionally biased region" description="Low complexity" evidence="5">
    <location>
        <begin position="616"/>
        <end position="657"/>
    </location>
</feature>
<feature type="domain" description="J" evidence="6">
    <location>
        <begin position="6"/>
        <end position="84"/>
    </location>
</feature>
<gene>
    <name evidence="8" type="ORF">BQ4739_LOCUS8978</name>
</gene>
<feature type="compositionally biased region" description="Acidic residues" evidence="5">
    <location>
        <begin position="402"/>
        <end position="421"/>
    </location>
</feature>
<feature type="compositionally biased region" description="Polar residues" evidence="5">
    <location>
        <begin position="599"/>
        <end position="608"/>
    </location>
</feature>
<protein>
    <recommendedName>
        <fullName evidence="10">J domain-containing protein</fullName>
    </recommendedName>
</protein>
<dbReference type="Pfam" id="PF00642">
    <property type="entry name" value="zf-CCCH"/>
    <property type="match status" value="1"/>
</dbReference>
<dbReference type="Proteomes" id="UP000256970">
    <property type="component" value="Unassembled WGS sequence"/>
</dbReference>
<feature type="domain" description="C3H1-type" evidence="7">
    <location>
        <begin position="657"/>
        <end position="684"/>
    </location>
</feature>
<keyword evidence="2 4" id="KW-0863">Zinc-finger</keyword>
<keyword evidence="3 4" id="KW-0862">Zinc</keyword>
<dbReference type="SUPFAM" id="SSF49265">
    <property type="entry name" value="Fibronectin type III"/>
    <property type="match status" value="1"/>
</dbReference>
<feature type="compositionally biased region" description="Acidic residues" evidence="5">
    <location>
        <begin position="63"/>
        <end position="87"/>
    </location>
</feature>
<organism evidence="8 9">
    <name type="scientific">Tetradesmus obliquus</name>
    <name type="common">Green alga</name>
    <name type="synonym">Acutodesmus obliquus</name>
    <dbReference type="NCBI Taxonomy" id="3088"/>
    <lineage>
        <taxon>Eukaryota</taxon>
        <taxon>Viridiplantae</taxon>
        <taxon>Chlorophyta</taxon>
        <taxon>core chlorophytes</taxon>
        <taxon>Chlorophyceae</taxon>
        <taxon>CS clade</taxon>
        <taxon>Sphaeropleales</taxon>
        <taxon>Scenedesmaceae</taxon>
        <taxon>Tetradesmus</taxon>
    </lineage>
</organism>
<feature type="compositionally biased region" description="Polar residues" evidence="5">
    <location>
        <begin position="298"/>
        <end position="314"/>
    </location>
</feature>
<dbReference type="PANTHER" id="PTHR24074">
    <property type="entry name" value="CO-CHAPERONE PROTEIN DJLA"/>
    <property type="match status" value="1"/>
</dbReference>
<evidence type="ECO:0000256" key="1">
    <source>
        <dbReference type="ARBA" id="ARBA00022723"/>
    </source>
</evidence>
<feature type="zinc finger region" description="C3H1-type" evidence="4">
    <location>
        <begin position="441"/>
        <end position="468"/>
    </location>
</feature>
<dbReference type="Pfam" id="PF18044">
    <property type="entry name" value="zf-CCCH_4"/>
    <property type="match status" value="1"/>
</dbReference>
<name>A0A383VUU8_TETOB</name>
<dbReference type="EMBL" id="FNXT01000869">
    <property type="protein sequence ID" value="SZX68643.1"/>
    <property type="molecule type" value="Genomic_DNA"/>
</dbReference>
<feature type="compositionally biased region" description="Low complexity" evidence="5">
    <location>
        <begin position="422"/>
        <end position="436"/>
    </location>
</feature>
<evidence type="ECO:0000259" key="7">
    <source>
        <dbReference type="PROSITE" id="PS50103"/>
    </source>
</evidence>
<keyword evidence="9" id="KW-1185">Reference proteome</keyword>
<feature type="compositionally biased region" description="Acidic residues" evidence="5">
    <location>
        <begin position="358"/>
        <end position="382"/>
    </location>
</feature>
<evidence type="ECO:0000313" key="9">
    <source>
        <dbReference type="Proteomes" id="UP000256970"/>
    </source>
</evidence>
<feature type="region of interest" description="Disordered" evidence="5">
    <location>
        <begin position="297"/>
        <end position="443"/>
    </location>
</feature>
<feature type="region of interest" description="Disordered" evidence="5">
    <location>
        <begin position="148"/>
        <end position="190"/>
    </location>
</feature>
<feature type="region of interest" description="Disordered" evidence="5">
    <location>
        <begin position="688"/>
        <end position="861"/>
    </location>
</feature>
<accession>A0A383VUU8</accession>
<dbReference type="SMART" id="SM00271">
    <property type="entry name" value="DnaJ"/>
    <property type="match status" value="1"/>
</dbReference>
<dbReference type="CDD" id="cd06257">
    <property type="entry name" value="DnaJ"/>
    <property type="match status" value="1"/>
</dbReference>
<keyword evidence="1 4" id="KW-0479">Metal-binding</keyword>